<dbReference type="EMBL" id="MTSL01000126">
    <property type="protein sequence ID" value="PJF18400.1"/>
    <property type="molecule type" value="Genomic_DNA"/>
</dbReference>
<accession>A0A2H9TL85</accession>
<dbReference type="InterPro" id="IPR023395">
    <property type="entry name" value="MCP_dom_sf"/>
</dbReference>
<evidence type="ECO:0000256" key="5">
    <source>
        <dbReference type="ARBA" id="ARBA00023136"/>
    </source>
</evidence>
<comment type="subcellular location">
    <subcellularLocation>
        <location evidence="1">Membrane</location>
        <topology evidence="1">Multi-pass membrane protein</topology>
    </subcellularLocation>
</comment>
<evidence type="ECO:0000256" key="6">
    <source>
        <dbReference type="PROSITE-ProRule" id="PRU00282"/>
    </source>
</evidence>
<dbReference type="SUPFAM" id="SSF103506">
    <property type="entry name" value="Mitochondrial carrier"/>
    <property type="match status" value="1"/>
</dbReference>
<keyword evidence="5 6" id="KW-0472">Membrane</keyword>
<feature type="repeat" description="Solcar" evidence="6">
    <location>
        <begin position="164"/>
        <end position="259"/>
    </location>
</feature>
<dbReference type="InterPro" id="IPR025799">
    <property type="entry name" value="Arg_MeTrfase"/>
</dbReference>
<evidence type="ECO:0000256" key="4">
    <source>
        <dbReference type="ARBA" id="ARBA00022989"/>
    </source>
</evidence>
<dbReference type="InterPro" id="IPR035075">
    <property type="entry name" value="PRMT5"/>
</dbReference>
<protein>
    <submittedName>
        <fullName evidence="11">PRMT5-domain-containing protein</fullName>
    </submittedName>
</protein>
<feature type="domain" description="PRMT5 oligomerisation" evidence="10">
    <location>
        <begin position="658"/>
        <end position="809"/>
    </location>
</feature>
<dbReference type="GO" id="GO:0005829">
    <property type="term" value="C:cytosol"/>
    <property type="evidence" value="ECO:0007669"/>
    <property type="project" value="TreeGrafter"/>
</dbReference>
<dbReference type="GO" id="GO:0006355">
    <property type="term" value="P:regulation of DNA-templated transcription"/>
    <property type="evidence" value="ECO:0007669"/>
    <property type="project" value="TreeGrafter"/>
</dbReference>
<feature type="transmembrane region" description="Helical" evidence="8">
    <location>
        <begin position="21"/>
        <end position="43"/>
    </location>
</feature>
<evidence type="ECO:0000313" key="12">
    <source>
        <dbReference type="Proteomes" id="UP000240830"/>
    </source>
</evidence>
<dbReference type="InterPro" id="IPR029063">
    <property type="entry name" value="SAM-dependent_MTases_sf"/>
</dbReference>
<dbReference type="STRING" id="1246581.A0A2H9TL85"/>
<keyword evidence="3 6" id="KW-0812">Transmembrane</keyword>
<gene>
    <name evidence="11" type="ORF">PSACC_01773</name>
</gene>
<dbReference type="InterPro" id="IPR018108">
    <property type="entry name" value="MCP_transmembrane"/>
</dbReference>
<keyword evidence="7" id="KW-0489">Methyltransferase</keyword>
<proteinExistence type="predicted"/>
<dbReference type="PANTHER" id="PTHR10738">
    <property type="entry name" value="PROTEIN ARGININE N-METHYLTRANSFERASE 5"/>
    <property type="match status" value="1"/>
</dbReference>
<comment type="caution">
    <text evidence="11">The sequence shown here is derived from an EMBL/GenBank/DDBJ whole genome shotgun (WGS) entry which is preliminary data.</text>
</comment>
<dbReference type="SUPFAM" id="SSF53335">
    <property type="entry name" value="S-adenosyl-L-methionine-dependent methyltransferases"/>
    <property type="match status" value="1"/>
</dbReference>
<sequence length="821" mass="91613">MLQQLEESSLACALRRRQQHRLVVSLAIAITSVVNGGLAGVAARTVSSPIDLLKIRFQLQAGNQYSSILGAVRSVIREEGPLGFWKGNMAGLWLYASYSAVQFSIYEKIKGKLGHTIDVIIREEGPRGLYKGMGPSLAQVVPYMGIVFAAYERSKRTLLAAQVTENTANVLSGMISGFVSKLIMMPVDVIRKRLQIQGSQYRVYILKDLPIYNGFFDCIKSIWRVEGPRGFFSGLSLALLKSVPATTTTFLVVLDVDEIRSVKNLHREPQDGAEGAADLHPSYSWLPNLIPGPTDSPVSFIVVDLFAGEVNFDQFESFEQLWSQHALVTSELGVSPAASQVRNFLEYLGLTSIIIWGVSRIPIEQAVSWINETFLTVYLDVDIPLWRQIYHQVPRGRALAQFDQLVRLGNVNEWIANDLGMFSIKTDDFMVGANCTADDFMVGGNCTAISLPHNPRKVLERLLLQETPSVMKFTNSLVSECTKYCKKTIGAAGPKPYIDTVAGCLEDVFQTPLQPLADHLSAETYAVFEQDQVKYEQYREAIRNALDRLNSPTILIVGAGRGPLVDQVLDASEGLKVQIIAMEKNPSAYLTLKDRNKRDWMGKVRLVFGDIRQVAVFKVDVVVSELLGSFGDNELAPECIIAALKFLKEGGIMIPETSHSYIQPVTYLKSHRIIAQHPLGSEIAVNSPHVVYTRSAMSLADPQLVFSFNYKATEVPPAISTRITFTIQSAGYLDGFLGYFTSNLFGKVSLSTCPDGHTPHMASWFPIFFPYSNRDRRLSQGDVLTIEFLRISDEFGVWYQWKINDESWYNQDGKYYKIKLQ</sequence>
<dbReference type="Pfam" id="PF00153">
    <property type="entry name" value="Mito_carr"/>
    <property type="match status" value="3"/>
</dbReference>
<dbReference type="PROSITE" id="PS50920">
    <property type="entry name" value="SOLCAR"/>
    <property type="match status" value="2"/>
</dbReference>
<dbReference type="OrthoDB" id="1368803at2759"/>
<dbReference type="Pfam" id="PF17286">
    <property type="entry name" value="PRMT5_C"/>
    <property type="match status" value="1"/>
</dbReference>
<evidence type="ECO:0000259" key="9">
    <source>
        <dbReference type="Pfam" id="PF05185"/>
    </source>
</evidence>
<reference evidence="11 12" key="1">
    <citation type="submission" date="2016-10" db="EMBL/GenBank/DDBJ databases">
        <title>The genome of Paramicrosporidium saccamoebae is the missing link in understanding Cryptomycota and Microsporidia evolution.</title>
        <authorList>
            <person name="Quandt C.A."/>
            <person name="Beaudet D."/>
            <person name="Corsaro D."/>
            <person name="Michel R."/>
            <person name="Corradi N."/>
            <person name="James T."/>
        </authorList>
    </citation>
    <scope>NUCLEOTIDE SEQUENCE [LARGE SCALE GENOMIC DNA]</scope>
    <source>
        <strain evidence="11 12">KSL3</strain>
    </source>
</reference>
<dbReference type="AlphaFoldDB" id="A0A2H9TL85"/>
<evidence type="ECO:0000256" key="2">
    <source>
        <dbReference type="ARBA" id="ARBA00022691"/>
    </source>
</evidence>
<dbReference type="Gene3D" id="1.50.40.10">
    <property type="entry name" value="Mitochondrial carrier domain"/>
    <property type="match status" value="2"/>
</dbReference>
<name>A0A2H9TL85_9FUNG</name>
<dbReference type="GO" id="GO:0032259">
    <property type="term" value="P:methylation"/>
    <property type="evidence" value="ECO:0007669"/>
    <property type="project" value="UniProtKB-KW"/>
</dbReference>
<feature type="repeat" description="Solcar" evidence="6">
    <location>
        <begin position="27"/>
        <end position="112"/>
    </location>
</feature>
<dbReference type="Proteomes" id="UP000240830">
    <property type="component" value="Unassembled WGS sequence"/>
</dbReference>
<dbReference type="Gene3D" id="2.70.160.11">
    <property type="entry name" value="Hnrnp arginine n-methyltransferase1"/>
    <property type="match status" value="1"/>
</dbReference>
<dbReference type="PANTHER" id="PTHR10738:SF0">
    <property type="entry name" value="PROTEIN ARGININE N-METHYLTRANSFERASE 5"/>
    <property type="match status" value="1"/>
</dbReference>
<dbReference type="GO" id="GO:0016274">
    <property type="term" value="F:protein-arginine N-methyltransferase activity"/>
    <property type="evidence" value="ECO:0007669"/>
    <property type="project" value="InterPro"/>
</dbReference>
<dbReference type="GO" id="GO:0005634">
    <property type="term" value="C:nucleus"/>
    <property type="evidence" value="ECO:0007669"/>
    <property type="project" value="TreeGrafter"/>
</dbReference>
<keyword evidence="2 7" id="KW-0949">S-adenosyl-L-methionine</keyword>
<dbReference type="PROSITE" id="PS51678">
    <property type="entry name" value="SAM_MT_PRMT"/>
    <property type="match status" value="1"/>
</dbReference>
<evidence type="ECO:0000256" key="1">
    <source>
        <dbReference type="ARBA" id="ARBA00004141"/>
    </source>
</evidence>
<evidence type="ECO:0000256" key="7">
    <source>
        <dbReference type="PROSITE-ProRule" id="PRU01015"/>
    </source>
</evidence>
<dbReference type="GO" id="GO:0016020">
    <property type="term" value="C:membrane"/>
    <property type="evidence" value="ECO:0007669"/>
    <property type="project" value="UniProtKB-SubCell"/>
</dbReference>
<keyword evidence="4 8" id="KW-1133">Transmembrane helix</keyword>
<feature type="domain" description="PRMT5 arginine-N-methyltransferase" evidence="9">
    <location>
        <begin position="505"/>
        <end position="654"/>
    </location>
</feature>
<keyword evidence="7" id="KW-0808">Transferase</keyword>
<evidence type="ECO:0000313" key="11">
    <source>
        <dbReference type="EMBL" id="PJF18400.1"/>
    </source>
</evidence>
<dbReference type="InterPro" id="IPR035248">
    <property type="entry name" value="PRMT5_C"/>
</dbReference>
<dbReference type="Gene3D" id="3.40.50.150">
    <property type="entry name" value="Vaccinia Virus protein VP39"/>
    <property type="match status" value="1"/>
</dbReference>
<evidence type="ECO:0000256" key="8">
    <source>
        <dbReference type="SAM" id="Phobius"/>
    </source>
</evidence>
<keyword evidence="12" id="KW-1185">Reference proteome</keyword>
<evidence type="ECO:0000259" key="10">
    <source>
        <dbReference type="Pfam" id="PF17286"/>
    </source>
</evidence>
<evidence type="ECO:0000256" key="3">
    <source>
        <dbReference type="ARBA" id="ARBA00022692"/>
    </source>
</evidence>
<dbReference type="Pfam" id="PF05185">
    <property type="entry name" value="PRMT5"/>
    <property type="match status" value="1"/>
</dbReference>
<organism evidence="11 12">
    <name type="scientific">Paramicrosporidium saccamoebae</name>
    <dbReference type="NCBI Taxonomy" id="1246581"/>
    <lineage>
        <taxon>Eukaryota</taxon>
        <taxon>Fungi</taxon>
        <taxon>Fungi incertae sedis</taxon>
        <taxon>Cryptomycota</taxon>
        <taxon>Cryptomycota incertae sedis</taxon>
        <taxon>Paramicrosporidium</taxon>
    </lineage>
</organism>